<dbReference type="Pfam" id="PF01757">
    <property type="entry name" value="Acyl_transf_3"/>
    <property type="match status" value="1"/>
</dbReference>
<feature type="transmembrane region" description="Helical" evidence="1">
    <location>
        <begin position="185"/>
        <end position="203"/>
    </location>
</feature>
<feature type="transmembrane region" description="Helical" evidence="1">
    <location>
        <begin position="283"/>
        <end position="302"/>
    </location>
</feature>
<evidence type="ECO:0000256" key="1">
    <source>
        <dbReference type="SAM" id="Phobius"/>
    </source>
</evidence>
<feature type="transmembrane region" description="Helical" evidence="1">
    <location>
        <begin position="20"/>
        <end position="40"/>
    </location>
</feature>
<keyword evidence="3" id="KW-0378">Hydrolase</keyword>
<dbReference type="AlphaFoldDB" id="A0A1H3TVE3"/>
<feature type="transmembrane region" description="Helical" evidence="1">
    <location>
        <begin position="116"/>
        <end position="140"/>
    </location>
</feature>
<dbReference type="GO" id="GO:0000271">
    <property type="term" value="P:polysaccharide biosynthetic process"/>
    <property type="evidence" value="ECO:0007669"/>
    <property type="project" value="TreeGrafter"/>
</dbReference>
<keyword evidence="1" id="KW-1133">Transmembrane helix</keyword>
<keyword evidence="1" id="KW-0812">Transmembrane</keyword>
<proteinExistence type="predicted"/>
<dbReference type="GO" id="GO:0016747">
    <property type="term" value="F:acyltransferase activity, transferring groups other than amino-acyl groups"/>
    <property type="evidence" value="ECO:0007669"/>
    <property type="project" value="InterPro"/>
</dbReference>
<dbReference type="STRING" id="1244108.SAMN05444004_1209"/>
<evidence type="ECO:0000259" key="2">
    <source>
        <dbReference type="Pfam" id="PF01757"/>
    </source>
</evidence>
<feature type="transmembrane region" description="Helical" evidence="1">
    <location>
        <begin position="254"/>
        <end position="271"/>
    </location>
</feature>
<feature type="domain" description="Acyltransferase 3" evidence="2">
    <location>
        <begin position="12"/>
        <end position="328"/>
    </location>
</feature>
<protein>
    <submittedName>
        <fullName evidence="3">Peptidoglycan/LPS O-acetylase OafA/YrhL, contains acyltransferase and SGNH-hydrolase domains</fullName>
    </submittedName>
</protein>
<feature type="transmembrane region" description="Helical" evidence="1">
    <location>
        <begin position="85"/>
        <end position="104"/>
    </location>
</feature>
<dbReference type="InterPro" id="IPR050879">
    <property type="entry name" value="Acyltransferase_3"/>
</dbReference>
<dbReference type="GO" id="GO:0016787">
    <property type="term" value="F:hydrolase activity"/>
    <property type="evidence" value="ECO:0007669"/>
    <property type="project" value="UniProtKB-KW"/>
</dbReference>
<dbReference type="RefSeq" id="WP_170831491.1">
    <property type="nucleotide sequence ID" value="NZ_FNPX01000020.1"/>
</dbReference>
<feature type="transmembrane region" description="Helical" evidence="1">
    <location>
        <begin position="46"/>
        <end position="65"/>
    </location>
</feature>
<dbReference type="Proteomes" id="UP000198914">
    <property type="component" value="Unassembled WGS sequence"/>
</dbReference>
<dbReference type="EMBL" id="FNPX01000020">
    <property type="protein sequence ID" value="SDZ54092.1"/>
    <property type="molecule type" value="Genomic_DNA"/>
</dbReference>
<name>A0A1H3TVE3_9RHOB</name>
<keyword evidence="3" id="KW-0012">Acyltransferase</keyword>
<evidence type="ECO:0000313" key="3">
    <source>
        <dbReference type="EMBL" id="SDZ54092.1"/>
    </source>
</evidence>
<evidence type="ECO:0000313" key="4">
    <source>
        <dbReference type="Proteomes" id="UP000198914"/>
    </source>
</evidence>
<reference evidence="4" key="1">
    <citation type="submission" date="2016-10" db="EMBL/GenBank/DDBJ databases">
        <authorList>
            <person name="Varghese N."/>
            <person name="Submissions S."/>
        </authorList>
    </citation>
    <scope>NUCLEOTIDE SEQUENCE [LARGE SCALE GENOMIC DNA]</scope>
    <source>
        <strain evidence="4">DSM 100420</strain>
    </source>
</reference>
<keyword evidence="3" id="KW-0808">Transferase</keyword>
<sequence>MTDPSDPRTHLPGLDGLRGLAVVIVLVSHLANGGMLPAVLGQGFGRLGVALFFGLSGLLMARLYLHRPVDRADLWEYAVRRCARVLPLFYAALVLGGIMALWDLQPYEQHGPQDMAWAAALVHGTGVLWSIPVEIQFYVVFAGLWWCASRGYLAAALLAALAVQAAVGLAVIATTGFGERMEHTYNLAFWMHFFAVGTMLGALSTRPAFARAFGAHGAGAALVSACLIGAIVLVPPGIRLALDLPRLPAFGDPIGAGYMLLLLIAVLYGYGLTRLFAVWPMRWLGQVSFSVYLLHMPALVMVETLLPSLAPAGQAVLVVAATLGASALSERWIERVAQRVILSRLLPRCRPAEAA</sequence>
<keyword evidence="4" id="KW-1185">Reference proteome</keyword>
<feature type="transmembrane region" description="Helical" evidence="1">
    <location>
        <begin position="308"/>
        <end position="329"/>
    </location>
</feature>
<dbReference type="PANTHER" id="PTHR23028:SF53">
    <property type="entry name" value="ACYL_TRANSF_3 DOMAIN-CONTAINING PROTEIN"/>
    <property type="match status" value="1"/>
</dbReference>
<keyword evidence="1" id="KW-0472">Membrane</keyword>
<gene>
    <name evidence="3" type="ORF">SAMN05444004_1209</name>
</gene>
<accession>A0A1H3TVE3</accession>
<dbReference type="PANTHER" id="PTHR23028">
    <property type="entry name" value="ACETYLTRANSFERASE"/>
    <property type="match status" value="1"/>
</dbReference>
<dbReference type="InterPro" id="IPR002656">
    <property type="entry name" value="Acyl_transf_3_dom"/>
</dbReference>
<dbReference type="GO" id="GO:0016020">
    <property type="term" value="C:membrane"/>
    <property type="evidence" value="ECO:0007669"/>
    <property type="project" value="TreeGrafter"/>
</dbReference>
<feature type="transmembrane region" description="Helical" evidence="1">
    <location>
        <begin position="215"/>
        <end position="234"/>
    </location>
</feature>
<feature type="transmembrane region" description="Helical" evidence="1">
    <location>
        <begin position="152"/>
        <end position="173"/>
    </location>
</feature>
<organism evidence="3 4">
    <name type="scientific">Jannaschia faecimaris</name>
    <dbReference type="NCBI Taxonomy" id="1244108"/>
    <lineage>
        <taxon>Bacteria</taxon>
        <taxon>Pseudomonadati</taxon>
        <taxon>Pseudomonadota</taxon>
        <taxon>Alphaproteobacteria</taxon>
        <taxon>Rhodobacterales</taxon>
        <taxon>Roseobacteraceae</taxon>
        <taxon>Jannaschia</taxon>
    </lineage>
</organism>